<gene>
    <name evidence="2" type="ORF">JF50_02775</name>
</gene>
<evidence type="ECO:0000256" key="1">
    <source>
        <dbReference type="SAM" id="SignalP"/>
    </source>
</evidence>
<feature type="signal peptide" evidence="1">
    <location>
        <begin position="1"/>
        <end position="17"/>
    </location>
</feature>
<dbReference type="Proteomes" id="UP000031327">
    <property type="component" value="Unassembled WGS sequence"/>
</dbReference>
<dbReference type="PROSITE" id="PS51257">
    <property type="entry name" value="PROKAR_LIPOPROTEIN"/>
    <property type="match status" value="1"/>
</dbReference>
<name>A0A0C1MV21_9GAMM</name>
<feature type="chain" id="PRO_5002135962" description="DUF4397 domain-containing protein" evidence="1">
    <location>
        <begin position="18"/>
        <end position="239"/>
    </location>
</feature>
<protein>
    <recommendedName>
        <fullName evidence="4">DUF4397 domain-containing protein</fullName>
    </recommendedName>
</protein>
<dbReference type="EMBL" id="JWIC01000003">
    <property type="protein sequence ID" value="KID58798.1"/>
    <property type="molecule type" value="Genomic_DNA"/>
</dbReference>
<evidence type="ECO:0000313" key="3">
    <source>
        <dbReference type="Proteomes" id="UP000031327"/>
    </source>
</evidence>
<dbReference type="RefSeq" id="WP_039607967.1">
    <property type="nucleotide sequence ID" value="NZ_JWIC01000003.1"/>
</dbReference>
<evidence type="ECO:0008006" key="4">
    <source>
        <dbReference type="Google" id="ProtNLM"/>
    </source>
</evidence>
<reference evidence="2 3" key="1">
    <citation type="submission" date="2014-12" db="EMBL/GenBank/DDBJ databases">
        <title>Draft Genome Sequence of Pseudoalteromonas luteoviolacea HI1.</title>
        <authorList>
            <person name="Asahina A.Y."/>
            <person name="Hadfield M.G."/>
        </authorList>
    </citation>
    <scope>NUCLEOTIDE SEQUENCE [LARGE SCALE GENOMIC DNA]</scope>
    <source>
        <strain evidence="2 3">HI1</strain>
    </source>
</reference>
<organism evidence="2 3">
    <name type="scientific">Pseudoalteromonas luteoviolacea</name>
    <dbReference type="NCBI Taxonomy" id="43657"/>
    <lineage>
        <taxon>Bacteria</taxon>
        <taxon>Pseudomonadati</taxon>
        <taxon>Pseudomonadota</taxon>
        <taxon>Gammaproteobacteria</taxon>
        <taxon>Alteromonadales</taxon>
        <taxon>Pseudoalteromonadaceae</taxon>
        <taxon>Pseudoalteromonas</taxon>
    </lineage>
</organism>
<evidence type="ECO:0000313" key="2">
    <source>
        <dbReference type="EMBL" id="KID58798.1"/>
    </source>
</evidence>
<accession>A0A0C1MV21</accession>
<dbReference type="OrthoDB" id="6307951at2"/>
<comment type="caution">
    <text evidence="2">The sequence shown here is derived from an EMBL/GenBank/DDBJ whole genome shotgun (WGS) entry which is preliminary data.</text>
</comment>
<dbReference type="AlphaFoldDB" id="A0A0C1MV21"/>
<proteinExistence type="predicted"/>
<sequence length="239" mass="25977">MKLITGLVLSVAVTALAGCNNDDTYTADVSAINLVNSEMDVYWEFEKGHEEVSLSDENGLLFGAKSAEKLLVQDDSDGNVFTFYAVEGNSKEVAISSTRFRFSEHGDYVVYSYGRLDNDSAQAAQLDAVKIDDAEVAQSKYRVIVIHTYVADMGKVDVYMGDEKLAENLEYGDATQFMDLSVDLNELIVVKAGQGANTDTPIAKVTLSPEAGDIHLAYITTTSENEGNIKSFKVAPKAQ</sequence>
<keyword evidence="1" id="KW-0732">Signal</keyword>